<gene>
    <name evidence="1" type="ORF">AFUS01_LOCUS40134</name>
</gene>
<accession>A0A8J2PHG6</accession>
<evidence type="ECO:0000313" key="2">
    <source>
        <dbReference type="Proteomes" id="UP000708208"/>
    </source>
</evidence>
<dbReference type="EMBL" id="CAJVCH010555324">
    <property type="protein sequence ID" value="CAG7830323.1"/>
    <property type="molecule type" value="Genomic_DNA"/>
</dbReference>
<dbReference type="Proteomes" id="UP000708208">
    <property type="component" value="Unassembled WGS sequence"/>
</dbReference>
<protein>
    <submittedName>
        <fullName evidence="1">Uncharacterized protein</fullName>
    </submittedName>
</protein>
<dbReference type="AlphaFoldDB" id="A0A8J2PHG6"/>
<evidence type="ECO:0000313" key="1">
    <source>
        <dbReference type="EMBL" id="CAG7830323.1"/>
    </source>
</evidence>
<feature type="non-terminal residue" evidence="1">
    <location>
        <position position="1"/>
    </location>
</feature>
<name>A0A8J2PHG6_9HEXA</name>
<reference evidence="1" key="1">
    <citation type="submission" date="2021-06" db="EMBL/GenBank/DDBJ databases">
        <authorList>
            <person name="Hodson N. C."/>
            <person name="Mongue J. A."/>
            <person name="Jaron S. K."/>
        </authorList>
    </citation>
    <scope>NUCLEOTIDE SEQUENCE</scope>
</reference>
<sequence length="55" mass="6508">IAPGQDAAIAISEFWKNFKITLQKIHYELKNYDRRIINNRPSSLMNKVLDLQDLY</sequence>
<proteinExistence type="predicted"/>
<keyword evidence="2" id="KW-1185">Reference proteome</keyword>
<comment type="caution">
    <text evidence="1">The sequence shown here is derived from an EMBL/GenBank/DDBJ whole genome shotgun (WGS) entry which is preliminary data.</text>
</comment>
<organism evidence="1 2">
    <name type="scientific">Allacma fusca</name>
    <dbReference type="NCBI Taxonomy" id="39272"/>
    <lineage>
        <taxon>Eukaryota</taxon>
        <taxon>Metazoa</taxon>
        <taxon>Ecdysozoa</taxon>
        <taxon>Arthropoda</taxon>
        <taxon>Hexapoda</taxon>
        <taxon>Collembola</taxon>
        <taxon>Symphypleona</taxon>
        <taxon>Sminthuridae</taxon>
        <taxon>Allacma</taxon>
    </lineage>
</organism>